<dbReference type="EMBL" id="MU865486">
    <property type="protein sequence ID" value="KAK4222179.1"/>
    <property type="molecule type" value="Genomic_DNA"/>
</dbReference>
<reference evidence="1" key="2">
    <citation type="submission" date="2023-05" db="EMBL/GenBank/DDBJ databases">
        <authorList>
            <consortium name="Lawrence Berkeley National Laboratory"/>
            <person name="Steindorff A."/>
            <person name="Hensen N."/>
            <person name="Bonometti L."/>
            <person name="Westerberg I."/>
            <person name="Brannstrom I.O."/>
            <person name="Guillou S."/>
            <person name="Cros-Aarteil S."/>
            <person name="Calhoun S."/>
            <person name="Haridas S."/>
            <person name="Kuo A."/>
            <person name="Mondo S."/>
            <person name="Pangilinan J."/>
            <person name="Riley R."/>
            <person name="Labutti K."/>
            <person name="Andreopoulos B."/>
            <person name="Lipzen A."/>
            <person name="Chen C."/>
            <person name="Yanf M."/>
            <person name="Daum C."/>
            <person name="Ng V."/>
            <person name="Clum A."/>
            <person name="Ohm R."/>
            <person name="Martin F."/>
            <person name="Silar P."/>
            <person name="Natvig D."/>
            <person name="Lalanne C."/>
            <person name="Gautier V."/>
            <person name="Ament-Velasquez S.L."/>
            <person name="Kruys A."/>
            <person name="Hutchinson M.I."/>
            <person name="Powell A.J."/>
            <person name="Barry K."/>
            <person name="Miller A.N."/>
            <person name="Grigoriev I.V."/>
            <person name="Debuchy R."/>
            <person name="Gladieux P."/>
            <person name="Thoren M.H."/>
            <person name="Johannesson H."/>
        </authorList>
    </citation>
    <scope>NUCLEOTIDE SEQUENCE</scope>
    <source>
        <strain evidence="1">CBS 990.96</strain>
    </source>
</reference>
<protein>
    <submittedName>
        <fullName evidence="1">Uncharacterized protein</fullName>
    </submittedName>
</protein>
<gene>
    <name evidence="1" type="ORF">QBC38DRAFT_448495</name>
</gene>
<keyword evidence="2" id="KW-1185">Reference proteome</keyword>
<organism evidence="1 2">
    <name type="scientific">Podospora fimiseda</name>
    <dbReference type="NCBI Taxonomy" id="252190"/>
    <lineage>
        <taxon>Eukaryota</taxon>
        <taxon>Fungi</taxon>
        <taxon>Dikarya</taxon>
        <taxon>Ascomycota</taxon>
        <taxon>Pezizomycotina</taxon>
        <taxon>Sordariomycetes</taxon>
        <taxon>Sordariomycetidae</taxon>
        <taxon>Sordariales</taxon>
        <taxon>Podosporaceae</taxon>
        <taxon>Podospora</taxon>
    </lineage>
</organism>
<name>A0AAN6YN54_9PEZI</name>
<proteinExistence type="predicted"/>
<dbReference type="Proteomes" id="UP001301958">
    <property type="component" value="Unassembled WGS sequence"/>
</dbReference>
<sequence length="140" mass="15635">MATTILRGFKVSSASLDLFLEANGSPKTYGSAIPASCHSDDFPSKLLFKKMTDVSQDPNSKGDYISYVWTVVTFHRELDVDKALPAEIPKGFEELRQEILSFEKDVVSEEDKITDPGKIGLYLVVNDNPTYSGMYPIEEF</sequence>
<evidence type="ECO:0000313" key="2">
    <source>
        <dbReference type="Proteomes" id="UP001301958"/>
    </source>
</evidence>
<comment type="caution">
    <text evidence="1">The sequence shown here is derived from an EMBL/GenBank/DDBJ whole genome shotgun (WGS) entry which is preliminary data.</text>
</comment>
<accession>A0AAN6YN54</accession>
<reference evidence="1" key="1">
    <citation type="journal article" date="2023" name="Mol. Phylogenet. Evol.">
        <title>Genome-scale phylogeny and comparative genomics of the fungal order Sordariales.</title>
        <authorList>
            <person name="Hensen N."/>
            <person name="Bonometti L."/>
            <person name="Westerberg I."/>
            <person name="Brannstrom I.O."/>
            <person name="Guillou S."/>
            <person name="Cros-Aarteil S."/>
            <person name="Calhoun S."/>
            <person name="Haridas S."/>
            <person name="Kuo A."/>
            <person name="Mondo S."/>
            <person name="Pangilinan J."/>
            <person name="Riley R."/>
            <person name="LaButti K."/>
            <person name="Andreopoulos B."/>
            <person name="Lipzen A."/>
            <person name="Chen C."/>
            <person name="Yan M."/>
            <person name="Daum C."/>
            <person name="Ng V."/>
            <person name="Clum A."/>
            <person name="Steindorff A."/>
            <person name="Ohm R.A."/>
            <person name="Martin F."/>
            <person name="Silar P."/>
            <person name="Natvig D.O."/>
            <person name="Lalanne C."/>
            <person name="Gautier V."/>
            <person name="Ament-Velasquez S.L."/>
            <person name="Kruys A."/>
            <person name="Hutchinson M.I."/>
            <person name="Powell A.J."/>
            <person name="Barry K."/>
            <person name="Miller A.N."/>
            <person name="Grigoriev I.V."/>
            <person name="Debuchy R."/>
            <person name="Gladieux P."/>
            <person name="Hiltunen Thoren M."/>
            <person name="Johannesson H."/>
        </authorList>
    </citation>
    <scope>NUCLEOTIDE SEQUENCE</scope>
    <source>
        <strain evidence="1">CBS 990.96</strain>
    </source>
</reference>
<evidence type="ECO:0000313" key="1">
    <source>
        <dbReference type="EMBL" id="KAK4222179.1"/>
    </source>
</evidence>
<dbReference type="AlphaFoldDB" id="A0AAN6YN54"/>